<evidence type="ECO:0000256" key="2">
    <source>
        <dbReference type="ARBA" id="ARBA00022670"/>
    </source>
</evidence>
<dbReference type="InterPro" id="IPR011990">
    <property type="entry name" value="TPR-like_helical_dom_sf"/>
</dbReference>
<sequence>MLSIPFKLMHQHSRLAYGRWVVVFALLMPSALPMPAQSAVGQFSGKPYEPDLDLHLPADSSNQLPELGDASQTVLSARDEEKIANQILKQVASSEDVFDDAEVTDYLQALGKRLGASSPDKQQKFYFFVLQERSINAFAMPGGVIGVHTGLFTSSNSESELASVLGHEIGHVTQHHLARMLASQKYDMFKNIAATALALLVMRSNPQAGMGAMTAASAAGIQRQIDYTREHEREADRVGLTILQDAGFDVRAMPAFFNTLQRATRFSDGNMPSYLRTHPMTSERIADMGNRVQNLPYKQVSENPAFSLMRAKIRAFEGSPTQMVEEFKNNLEEGRFQNEQSEHYGLAYAYLRANQAKNAEQQVQWLEQHGMVNPYLVTLKALTLAKLGQVAEAEKQFVQGLQKYPQHRMLAQGEAELLIRSNQWSQAVTFIQKQLSMFPEDPKLYDWLAAAYQGLGKQTLRHQALGESYVRKYDLPRAIDQFDIASKAKDGDFYLQSKVEARLKALRLQQALEKDDDKN</sequence>
<gene>
    <name evidence="8" type="ORF">ACFQ1Z_09610</name>
</gene>
<keyword evidence="5" id="KW-0862">Zinc</keyword>
<keyword evidence="4 8" id="KW-0378">Hydrolase</keyword>
<dbReference type="Gene3D" id="1.25.40.10">
    <property type="entry name" value="Tetratricopeptide repeat domain"/>
    <property type="match status" value="1"/>
</dbReference>
<dbReference type="Proteomes" id="UP001597128">
    <property type="component" value="Unassembled WGS sequence"/>
</dbReference>
<dbReference type="EMBL" id="JBHTKB010000002">
    <property type="protein sequence ID" value="MFD0913800.1"/>
    <property type="molecule type" value="Genomic_DNA"/>
</dbReference>
<dbReference type="Pfam" id="PF01435">
    <property type="entry name" value="Peptidase_M48"/>
    <property type="match status" value="1"/>
</dbReference>
<dbReference type="PANTHER" id="PTHR22726:SF1">
    <property type="entry name" value="METALLOENDOPEPTIDASE OMA1, MITOCHONDRIAL"/>
    <property type="match status" value="1"/>
</dbReference>
<dbReference type="InterPro" id="IPR001915">
    <property type="entry name" value="Peptidase_M48"/>
</dbReference>
<evidence type="ECO:0000259" key="7">
    <source>
        <dbReference type="Pfam" id="PF01435"/>
    </source>
</evidence>
<comment type="cofactor">
    <cofactor evidence="1">
        <name>Zn(2+)</name>
        <dbReference type="ChEBI" id="CHEBI:29105"/>
    </cofactor>
</comment>
<feature type="domain" description="Peptidase M48" evidence="7">
    <location>
        <begin position="105"/>
        <end position="289"/>
    </location>
</feature>
<keyword evidence="3" id="KW-0479">Metal-binding</keyword>
<accession>A0ABW3F934</accession>
<organism evidence="8 9">
    <name type="scientific">Methylophilus luteus</name>
    <dbReference type="NCBI Taxonomy" id="640108"/>
    <lineage>
        <taxon>Bacteria</taxon>
        <taxon>Pseudomonadati</taxon>
        <taxon>Pseudomonadota</taxon>
        <taxon>Betaproteobacteria</taxon>
        <taxon>Nitrosomonadales</taxon>
        <taxon>Methylophilaceae</taxon>
        <taxon>Methylophilus</taxon>
    </lineage>
</organism>
<dbReference type="GO" id="GO:0008237">
    <property type="term" value="F:metallopeptidase activity"/>
    <property type="evidence" value="ECO:0007669"/>
    <property type="project" value="UniProtKB-KW"/>
</dbReference>
<proteinExistence type="predicted"/>
<dbReference type="EC" id="3.4.24.-" evidence="8"/>
<dbReference type="Gene3D" id="3.30.2010.10">
    <property type="entry name" value="Metalloproteases ('zincins'), catalytic domain"/>
    <property type="match status" value="1"/>
</dbReference>
<keyword evidence="9" id="KW-1185">Reference proteome</keyword>
<evidence type="ECO:0000256" key="5">
    <source>
        <dbReference type="ARBA" id="ARBA00022833"/>
    </source>
</evidence>
<keyword evidence="6 8" id="KW-0482">Metalloprotease</keyword>
<evidence type="ECO:0000313" key="9">
    <source>
        <dbReference type="Proteomes" id="UP001597128"/>
    </source>
</evidence>
<protein>
    <submittedName>
        <fullName evidence="8">M48 family metalloprotease</fullName>
        <ecNumber evidence="8">3.4.24.-</ecNumber>
    </submittedName>
</protein>
<evidence type="ECO:0000256" key="3">
    <source>
        <dbReference type="ARBA" id="ARBA00022723"/>
    </source>
</evidence>
<evidence type="ECO:0000256" key="6">
    <source>
        <dbReference type="ARBA" id="ARBA00023049"/>
    </source>
</evidence>
<evidence type="ECO:0000256" key="1">
    <source>
        <dbReference type="ARBA" id="ARBA00001947"/>
    </source>
</evidence>
<keyword evidence="2" id="KW-0645">Protease</keyword>
<dbReference type="PANTHER" id="PTHR22726">
    <property type="entry name" value="METALLOENDOPEPTIDASE OMA1"/>
    <property type="match status" value="1"/>
</dbReference>
<comment type="caution">
    <text evidence="8">The sequence shown here is derived from an EMBL/GenBank/DDBJ whole genome shotgun (WGS) entry which is preliminary data.</text>
</comment>
<evidence type="ECO:0000313" key="8">
    <source>
        <dbReference type="EMBL" id="MFD0913800.1"/>
    </source>
</evidence>
<dbReference type="InterPro" id="IPR051156">
    <property type="entry name" value="Mito/Outer_Membr_Metalloprot"/>
</dbReference>
<dbReference type="RefSeq" id="WP_379057243.1">
    <property type="nucleotide sequence ID" value="NZ_JBHTKB010000002.1"/>
</dbReference>
<reference evidence="9" key="1">
    <citation type="journal article" date="2019" name="Int. J. Syst. Evol. Microbiol.">
        <title>The Global Catalogue of Microorganisms (GCM) 10K type strain sequencing project: providing services to taxonomists for standard genome sequencing and annotation.</title>
        <authorList>
            <consortium name="The Broad Institute Genomics Platform"/>
            <consortium name="The Broad Institute Genome Sequencing Center for Infectious Disease"/>
            <person name="Wu L."/>
            <person name="Ma J."/>
        </authorList>
    </citation>
    <scope>NUCLEOTIDE SEQUENCE [LARGE SCALE GENOMIC DNA]</scope>
    <source>
        <strain evidence="9">CCUG 58412</strain>
    </source>
</reference>
<dbReference type="SUPFAM" id="SSF48452">
    <property type="entry name" value="TPR-like"/>
    <property type="match status" value="1"/>
</dbReference>
<name>A0ABW3F934_9PROT</name>
<dbReference type="CDD" id="cd07333">
    <property type="entry name" value="M48C_bepA_like"/>
    <property type="match status" value="1"/>
</dbReference>
<evidence type="ECO:0000256" key="4">
    <source>
        <dbReference type="ARBA" id="ARBA00022801"/>
    </source>
</evidence>